<dbReference type="Gramene" id="EFJ11710">
    <property type="protein sequence ID" value="EFJ11710"/>
    <property type="gene ID" value="SELMODRAFT_446864"/>
</dbReference>
<name>D8SV02_SELML</name>
<keyword evidence="2" id="KW-1185">Reference proteome</keyword>
<accession>D8SV02</accession>
<organism evidence="2">
    <name type="scientific">Selaginella moellendorffii</name>
    <name type="common">Spikemoss</name>
    <dbReference type="NCBI Taxonomy" id="88036"/>
    <lineage>
        <taxon>Eukaryota</taxon>
        <taxon>Viridiplantae</taxon>
        <taxon>Streptophyta</taxon>
        <taxon>Embryophyta</taxon>
        <taxon>Tracheophyta</taxon>
        <taxon>Lycopodiopsida</taxon>
        <taxon>Selaginellales</taxon>
        <taxon>Selaginellaceae</taxon>
        <taxon>Selaginella</taxon>
    </lineage>
</organism>
<dbReference type="KEGG" id="smo:SELMODRAFT_446864"/>
<gene>
    <name evidence="1" type="ORF">SELMODRAFT_446864</name>
</gene>
<reference evidence="1 2" key="1">
    <citation type="journal article" date="2011" name="Science">
        <title>The Selaginella genome identifies genetic changes associated with the evolution of vascular plants.</title>
        <authorList>
            <person name="Banks J.A."/>
            <person name="Nishiyama T."/>
            <person name="Hasebe M."/>
            <person name="Bowman J.L."/>
            <person name="Gribskov M."/>
            <person name="dePamphilis C."/>
            <person name="Albert V.A."/>
            <person name="Aono N."/>
            <person name="Aoyama T."/>
            <person name="Ambrose B.A."/>
            <person name="Ashton N.W."/>
            <person name="Axtell M.J."/>
            <person name="Barker E."/>
            <person name="Barker M.S."/>
            <person name="Bennetzen J.L."/>
            <person name="Bonawitz N.D."/>
            <person name="Chapple C."/>
            <person name="Cheng C."/>
            <person name="Correa L.G."/>
            <person name="Dacre M."/>
            <person name="DeBarry J."/>
            <person name="Dreyer I."/>
            <person name="Elias M."/>
            <person name="Engstrom E.M."/>
            <person name="Estelle M."/>
            <person name="Feng L."/>
            <person name="Finet C."/>
            <person name="Floyd S.K."/>
            <person name="Frommer W.B."/>
            <person name="Fujita T."/>
            <person name="Gramzow L."/>
            <person name="Gutensohn M."/>
            <person name="Harholt J."/>
            <person name="Hattori M."/>
            <person name="Heyl A."/>
            <person name="Hirai T."/>
            <person name="Hiwatashi Y."/>
            <person name="Ishikawa M."/>
            <person name="Iwata M."/>
            <person name="Karol K.G."/>
            <person name="Koehler B."/>
            <person name="Kolukisaoglu U."/>
            <person name="Kubo M."/>
            <person name="Kurata T."/>
            <person name="Lalonde S."/>
            <person name="Li K."/>
            <person name="Li Y."/>
            <person name="Litt A."/>
            <person name="Lyons E."/>
            <person name="Manning G."/>
            <person name="Maruyama T."/>
            <person name="Michael T.P."/>
            <person name="Mikami K."/>
            <person name="Miyazaki S."/>
            <person name="Morinaga S."/>
            <person name="Murata T."/>
            <person name="Mueller-Roeber B."/>
            <person name="Nelson D.R."/>
            <person name="Obara M."/>
            <person name="Oguri Y."/>
            <person name="Olmstead R.G."/>
            <person name="Onodera N."/>
            <person name="Petersen B.L."/>
            <person name="Pils B."/>
            <person name="Prigge M."/>
            <person name="Rensing S.A."/>
            <person name="Riano-Pachon D.M."/>
            <person name="Roberts A.W."/>
            <person name="Sato Y."/>
            <person name="Scheller H.V."/>
            <person name="Schulz B."/>
            <person name="Schulz C."/>
            <person name="Shakirov E.V."/>
            <person name="Shibagaki N."/>
            <person name="Shinohara N."/>
            <person name="Shippen D.E."/>
            <person name="Soerensen I."/>
            <person name="Sotooka R."/>
            <person name="Sugimoto N."/>
            <person name="Sugita M."/>
            <person name="Sumikawa N."/>
            <person name="Tanurdzic M."/>
            <person name="Theissen G."/>
            <person name="Ulvskov P."/>
            <person name="Wakazuki S."/>
            <person name="Weng J.K."/>
            <person name="Willats W.W."/>
            <person name="Wipf D."/>
            <person name="Wolf P.G."/>
            <person name="Yang L."/>
            <person name="Zimmer A.D."/>
            <person name="Zhu Q."/>
            <person name="Mitros T."/>
            <person name="Hellsten U."/>
            <person name="Loque D."/>
            <person name="Otillar R."/>
            <person name="Salamov A."/>
            <person name="Schmutz J."/>
            <person name="Shapiro H."/>
            <person name="Lindquist E."/>
            <person name="Lucas S."/>
            <person name="Rokhsar D."/>
            <person name="Grigoriev I.V."/>
        </authorList>
    </citation>
    <scope>NUCLEOTIDE SEQUENCE [LARGE SCALE GENOMIC DNA]</scope>
</reference>
<evidence type="ECO:0000313" key="2">
    <source>
        <dbReference type="Proteomes" id="UP000001514"/>
    </source>
</evidence>
<dbReference type="AlphaFoldDB" id="D8SV02"/>
<evidence type="ECO:0000313" key="1">
    <source>
        <dbReference type="EMBL" id="EFJ11710.1"/>
    </source>
</evidence>
<proteinExistence type="predicted"/>
<dbReference type="Proteomes" id="UP000001514">
    <property type="component" value="Unassembled WGS sequence"/>
</dbReference>
<protein>
    <submittedName>
        <fullName evidence="1">Uncharacterized protein</fullName>
    </submittedName>
</protein>
<dbReference type="HOGENOM" id="CLU_1799805_0_0_1"/>
<dbReference type="InParanoid" id="D8SV02"/>
<sequence>MELLFPDLPLRAHDGGVHGMEMAKVPPKGPPQLVNQDGIGHLGYHFFQGVCSSMRGYVPLMLKEGRDEEPCSSGSLHGRLLCSTTYVTGCPARSMPHCSFNCTASASQVDVEDKKVAGVAWRCDGGGGVAVAVCRLPMERPLDC</sequence>
<dbReference type="EMBL" id="GL377644">
    <property type="protein sequence ID" value="EFJ11710.1"/>
    <property type="molecule type" value="Genomic_DNA"/>
</dbReference>